<dbReference type="InterPro" id="IPR012337">
    <property type="entry name" value="RNaseH-like_sf"/>
</dbReference>
<dbReference type="InterPro" id="IPR001584">
    <property type="entry name" value="Integrase_cat-core"/>
</dbReference>
<keyword evidence="4" id="KW-1185">Reference proteome</keyword>
<sequence length="323" mass="37124">MAHTHLLGAHLGMDKTRERILARFYWPGVRRDVERHCQGCPECQRVAPRPTARNPLIPMPIIETPFDRFALDIVGPLPKTSRGHRYILVLVDYATRYPEALPLRAATAKAVARELMLLFSRVGIAKEVLTDQGSCFMLRVMKEVLRLLQVKQLRTSVYHPQTDGLVERFNKTLKQMLKKVMQADGKNWDQLLPHVLFAVREVPQASTGFSPFELLYGRRPRGILDIAKEAWESQPSPHRTTVDHVEQVRDRMARVWPIVRGHLQRAQQAQTRVYDRGAQLRTFQPGDLVLVPMAECRFLAKWQGPYEVVESVGEVNYRVRQPG</sequence>
<name>A0A8C5B8M4_GADMO</name>
<dbReference type="InterPro" id="IPR041588">
    <property type="entry name" value="Integrase_H2C2"/>
</dbReference>
<evidence type="ECO:0000259" key="2">
    <source>
        <dbReference type="PROSITE" id="PS50994"/>
    </source>
</evidence>
<protein>
    <recommendedName>
        <fullName evidence="1">Gypsy retrotransposon integrase-like protein 1</fullName>
    </recommendedName>
</protein>
<feature type="domain" description="Integrase catalytic" evidence="2">
    <location>
        <begin position="61"/>
        <end position="219"/>
    </location>
</feature>
<dbReference type="InterPro" id="IPR050951">
    <property type="entry name" value="Retrovirus_Pol_polyprotein"/>
</dbReference>
<dbReference type="Pfam" id="PF17921">
    <property type="entry name" value="Integrase_H2C2"/>
    <property type="match status" value="1"/>
</dbReference>
<dbReference type="SUPFAM" id="SSF53098">
    <property type="entry name" value="Ribonuclease H-like"/>
    <property type="match status" value="1"/>
</dbReference>
<dbReference type="InterPro" id="IPR036397">
    <property type="entry name" value="RNaseH_sf"/>
</dbReference>
<dbReference type="AlphaFoldDB" id="A0A8C5B8M4"/>
<dbReference type="Gene3D" id="3.30.420.10">
    <property type="entry name" value="Ribonuclease H-like superfamily/Ribonuclease H"/>
    <property type="match status" value="1"/>
</dbReference>
<dbReference type="Ensembl" id="ENSGMOT00000025557.1">
    <property type="protein sequence ID" value="ENSGMOP00000042474.1"/>
    <property type="gene ID" value="ENSGMOG00000036804.1"/>
</dbReference>
<dbReference type="PANTHER" id="PTHR37984:SF15">
    <property type="entry name" value="INTEGRASE CATALYTIC DOMAIN-CONTAINING PROTEIN"/>
    <property type="match status" value="1"/>
</dbReference>
<evidence type="ECO:0000313" key="4">
    <source>
        <dbReference type="Proteomes" id="UP000694546"/>
    </source>
</evidence>
<dbReference type="FunFam" id="3.30.420.10:FF:000032">
    <property type="entry name" value="Retrovirus-related Pol polyprotein from transposon 297-like Protein"/>
    <property type="match status" value="1"/>
</dbReference>
<dbReference type="PROSITE" id="PS50994">
    <property type="entry name" value="INTEGRASE"/>
    <property type="match status" value="1"/>
</dbReference>
<dbReference type="GeneTree" id="ENSGT01050000244855"/>
<evidence type="ECO:0000313" key="3">
    <source>
        <dbReference type="Ensembl" id="ENSGMOP00000042474.1"/>
    </source>
</evidence>
<proteinExistence type="predicted"/>
<dbReference type="Gene3D" id="1.10.340.70">
    <property type="match status" value="1"/>
</dbReference>
<evidence type="ECO:0000256" key="1">
    <source>
        <dbReference type="ARBA" id="ARBA00039658"/>
    </source>
</evidence>
<dbReference type="Pfam" id="PF00665">
    <property type="entry name" value="rve"/>
    <property type="match status" value="1"/>
</dbReference>
<dbReference type="GO" id="GO:0015074">
    <property type="term" value="P:DNA integration"/>
    <property type="evidence" value="ECO:0007669"/>
    <property type="project" value="InterPro"/>
</dbReference>
<dbReference type="GO" id="GO:0003676">
    <property type="term" value="F:nucleic acid binding"/>
    <property type="evidence" value="ECO:0007669"/>
    <property type="project" value="InterPro"/>
</dbReference>
<reference evidence="3" key="2">
    <citation type="submission" date="2025-09" db="UniProtKB">
        <authorList>
            <consortium name="Ensembl"/>
        </authorList>
    </citation>
    <scope>IDENTIFICATION</scope>
</reference>
<accession>A0A8C5B8M4</accession>
<dbReference type="PANTHER" id="PTHR37984">
    <property type="entry name" value="PROTEIN CBG26694"/>
    <property type="match status" value="1"/>
</dbReference>
<organism evidence="3 4">
    <name type="scientific">Gadus morhua</name>
    <name type="common">Atlantic cod</name>
    <dbReference type="NCBI Taxonomy" id="8049"/>
    <lineage>
        <taxon>Eukaryota</taxon>
        <taxon>Metazoa</taxon>
        <taxon>Chordata</taxon>
        <taxon>Craniata</taxon>
        <taxon>Vertebrata</taxon>
        <taxon>Euteleostomi</taxon>
        <taxon>Actinopterygii</taxon>
        <taxon>Neopterygii</taxon>
        <taxon>Teleostei</taxon>
        <taxon>Neoteleostei</taxon>
        <taxon>Acanthomorphata</taxon>
        <taxon>Zeiogadaria</taxon>
        <taxon>Gadariae</taxon>
        <taxon>Gadiformes</taxon>
        <taxon>Gadoidei</taxon>
        <taxon>Gadidae</taxon>
        <taxon>Gadus</taxon>
    </lineage>
</organism>
<dbReference type="Proteomes" id="UP000694546">
    <property type="component" value="Chromosome 20"/>
</dbReference>
<reference evidence="3" key="1">
    <citation type="submission" date="2025-08" db="UniProtKB">
        <authorList>
            <consortium name="Ensembl"/>
        </authorList>
    </citation>
    <scope>IDENTIFICATION</scope>
</reference>
<dbReference type="OMA" id="RINCCIV"/>